<protein>
    <submittedName>
        <fullName evidence="3">SDR family oxidoreductase</fullName>
    </submittedName>
</protein>
<dbReference type="Gene3D" id="3.40.50.720">
    <property type="entry name" value="NAD(P)-binding Rossmann-like Domain"/>
    <property type="match status" value="1"/>
</dbReference>
<feature type="transmembrane region" description="Helical" evidence="1">
    <location>
        <begin position="455"/>
        <end position="472"/>
    </location>
</feature>
<evidence type="ECO:0000259" key="2">
    <source>
        <dbReference type="Pfam" id="PF13460"/>
    </source>
</evidence>
<proteinExistence type="predicted"/>
<dbReference type="PANTHER" id="PTHR48079">
    <property type="entry name" value="PROTEIN YEEZ"/>
    <property type="match status" value="1"/>
</dbReference>
<sequence length="484" mass="55167">MKILLTGANGYIGKRLLTVLLEQSHQVVCLVRHKNRLNLSSQAKEQVEIVVGDLLLPATLERIPPDIDIAFYLVHSMAHTAREFDQMERLAANNFAQALKRTKAQQIIYLSGISNDENLSKHLQSRRLVEDILTKSEKPVTVLRAAIIIGSGSASFEIIRDLVELLPIMITPKWLNVRCQPIAITDVLYYLNQVMADERCYQKTFDIGGPDILTYREMLLKVAKVRGLRRVIITLPVLTPRLSSYWLYFVTSTSYSLATSLVDSMKNEVICNDNEIQSLFPHICLTYEEAVRRAFTKIEDNTVVSSWKDAWISGTIRSDVSDFIQVPEHGCFRDVQEIQFIREPAAVFHNIWTIGGNRGWYYLNSLWAIRGLLDKLSGGVGLRRGRTNQNTLRPGDALDFWRVLYANKEQKRLLLLAEMKLPGEAWLEFTVTPLAKGGILRQTATFRPRGLIGRLYWYALVPIHVLIFKGMANKIIKYKTTADF</sequence>
<evidence type="ECO:0000313" key="4">
    <source>
        <dbReference type="Proteomes" id="UP001594351"/>
    </source>
</evidence>
<dbReference type="Proteomes" id="UP001594351">
    <property type="component" value="Unassembled WGS sequence"/>
</dbReference>
<dbReference type="EMBL" id="JBHPBY010000368">
    <property type="protein sequence ID" value="MFC1852793.1"/>
    <property type="molecule type" value="Genomic_DNA"/>
</dbReference>
<dbReference type="InterPro" id="IPR036291">
    <property type="entry name" value="NAD(P)-bd_dom_sf"/>
</dbReference>
<reference evidence="3 4" key="1">
    <citation type="submission" date="2024-09" db="EMBL/GenBank/DDBJ databases">
        <title>Laminarin stimulates single cell rates of sulfate reduction while oxygen inhibits transcriptomic activity in coastal marine sediment.</title>
        <authorList>
            <person name="Lindsay M."/>
            <person name="Orcutt B."/>
            <person name="Emerson D."/>
            <person name="Stepanauskas R."/>
            <person name="D'Angelo T."/>
        </authorList>
    </citation>
    <scope>NUCLEOTIDE SEQUENCE [LARGE SCALE GENOMIC DNA]</scope>
    <source>
        <strain evidence="3">SAG AM-311-K15</strain>
    </source>
</reference>
<dbReference type="InterPro" id="IPR021295">
    <property type="entry name" value="DUF2867"/>
</dbReference>
<dbReference type="Pfam" id="PF11066">
    <property type="entry name" value="DUF2867"/>
    <property type="match status" value="1"/>
</dbReference>
<dbReference type="Pfam" id="PF13460">
    <property type="entry name" value="NAD_binding_10"/>
    <property type="match status" value="1"/>
</dbReference>
<dbReference type="SUPFAM" id="SSF51735">
    <property type="entry name" value="NAD(P)-binding Rossmann-fold domains"/>
    <property type="match status" value="1"/>
</dbReference>
<keyword evidence="4" id="KW-1185">Reference proteome</keyword>
<keyword evidence="1" id="KW-0472">Membrane</keyword>
<keyword evidence="1" id="KW-1133">Transmembrane helix</keyword>
<comment type="caution">
    <text evidence="3">The sequence shown here is derived from an EMBL/GenBank/DDBJ whole genome shotgun (WGS) entry which is preliminary data.</text>
</comment>
<evidence type="ECO:0000256" key="1">
    <source>
        <dbReference type="SAM" id="Phobius"/>
    </source>
</evidence>
<keyword evidence="1" id="KW-0812">Transmembrane</keyword>
<dbReference type="InterPro" id="IPR051783">
    <property type="entry name" value="NAD(P)-dependent_oxidoreduct"/>
</dbReference>
<organism evidence="3 4">
    <name type="scientific">candidate division CSSED10-310 bacterium</name>
    <dbReference type="NCBI Taxonomy" id="2855610"/>
    <lineage>
        <taxon>Bacteria</taxon>
        <taxon>Bacteria division CSSED10-310</taxon>
    </lineage>
</organism>
<feature type="domain" description="NAD(P)-binding" evidence="2">
    <location>
        <begin position="7"/>
        <end position="146"/>
    </location>
</feature>
<accession>A0ABV6Z398</accession>
<name>A0ABV6Z398_UNCC1</name>
<dbReference type="PANTHER" id="PTHR48079:SF6">
    <property type="entry name" value="NAD(P)-BINDING DOMAIN-CONTAINING PROTEIN-RELATED"/>
    <property type="match status" value="1"/>
</dbReference>
<evidence type="ECO:0000313" key="3">
    <source>
        <dbReference type="EMBL" id="MFC1852793.1"/>
    </source>
</evidence>
<dbReference type="InterPro" id="IPR016040">
    <property type="entry name" value="NAD(P)-bd_dom"/>
</dbReference>
<gene>
    <name evidence="3" type="ORF">ACFL27_21560</name>
</gene>